<evidence type="ECO:0000259" key="1">
    <source>
        <dbReference type="PROSITE" id="PS51704"/>
    </source>
</evidence>
<feature type="domain" description="GP-PDE" evidence="1">
    <location>
        <begin position="4"/>
        <end position="233"/>
    </location>
</feature>
<gene>
    <name evidence="2" type="ORF">SAMN05428964_1011225</name>
</gene>
<dbReference type="Gene3D" id="3.20.20.190">
    <property type="entry name" value="Phosphatidylinositol (PI) phosphodiesterase"/>
    <property type="match status" value="1"/>
</dbReference>
<dbReference type="GO" id="GO:0008081">
    <property type="term" value="F:phosphoric diester hydrolase activity"/>
    <property type="evidence" value="ECO:0007669"/>
    <property type="project" value="InterPro"/>
</dbReference>
<dbReference type="AlphaFoldDB" id="A0A285RM66"/>
<dbReference type="PANTHER" id="PTHR46211">
    <property type="entry name" value="GLYCEROPHOSPHORYL DIESTER PHOSPHODIESTERASE"/>
    <property type="match status" value="1"/>
</dbReference>
<dbReference type="RefSeq" id="WP_170954048.1">
    <property type="nucleotide sequence ID" value="NZ_OBMM01000001.1"/>
</dbReference>
<dbReference type="InterPro" id="IPR030395">
    <property type="entry name" value="GP_PDE_dom"/>
</dbReference>
<dbReference type="SUPFAM" id="SSF51695">
    <property type="entry name" value="PLC-like phosphodiesterases"/>
    <property type="match status" value="1"/>
</dbReference>
<accession>A0A285RM66</accession>
<evidence type="ECO:0000313" key="3">
    <source>
        <dbReference type="Proteomes" id="UP000219068"/>
    </source>
</evidence>
<dbReference type="Proteomes" id="UP000219068">
    <property type="component" value="Unassembled WGS sequence"/>
</dbReference>
<proteinExistence type="predicted"/>
<dbReference type="InterPro" id="IPR017946">
    <property type="entry name" value="PLC-like_Pdiesterase_TIM-brl"/>
</dbReference>
<dbReference type="CDD" id="cd08566">
    <property type="entry name" value="GDPD_AtGDE_like"/>
    <property type="match status" value="1"/>
</dbReference>
<sequence length="253" mass="28643">MKPVQLVYHRGDSLNAPENTFASAESAIIAGADYIEFDVHQSADNVLYVMHDETVDRTTDGTGVIAEMTSVEIDRLDAGSWFSPAFAGEPVPRLDDFLRRLKGRVKIYCEIKQADAGRVVDMLDDFAFGNDVFVSSFSADIRTDLRRIAPDLKRNVQLHVAGSLEHAIHHEQAHIFEFLEENVTREAIEEAKRRGLETMIFIDTPNAELFANLVEWQIDYVNLDYAALFRAVQQEVLLRFDGAGWHPDPYVWA</sequence>
<dbReference type="PANTHER" id="PTHR46211:SF14">
    <property type="entry name" value="GLYCEROPHOSPHODIESTER PHOSPHODIESTERASE"/>
    <property type="match status" value="1"/>
</dbReference>
<evidence type="ECO:0000313" key="2">
    <source>
        <dbReference type="EMBL" id="SOB94788.1"/>
    </source>
</evidence>
<reference evidence="2 3" key="1">
    <citation type="submission" date="2017-08" db="EMBL/GenBank/DDBJ databases">
        <authorList>
            <person name="de Groot N.N."/>
        </authorList>
    </citation>
    <scope>NUCLEOTIDE SEQUENCE [LARGE SCALE GENOMIC DNA]</scope>
    <source>
        <strain evidence="2 3">USBA 78</strain>
    </source>
</reference>
<dbReference type="GO" id="GO:0006629">
    <property type="term" value="P:lipid metabolic process"/>
    <property type="evidence" value="ECO:0007669"/>
    <property type="project" value="InterPro"/>
</dbReference>
<organism evidence="2 3">
    <name type="scientific">Thalassospira xiamenensis</name>
    <dbReference type="NCBI Taxonomy" id="220697"/>
    <lineage>
        <taxon>Bacteria</taxon>
        <taxon>Pseudomonadati</taxon>
        <taxon>Pseudomonadota</taxon>
        <taxon>Alphaproteobacteria</taxon>
        <taxon>Rhodospirillales</taxon>
        <taxon>Thalassospiraceae</taxon>
        <taxon>Thalassospira</taxon>
    </lineage>
</organism>
<dbReference type="EMBL" id="OBMM01000001">
    <property type="protein sequence ID" value="SOB94788.1"/>
    <property type="molecule type" value="Genomic_DNA"/>
</dbReference>
<dbReference type="PROSITE" id="PS51704">
    <property type="entry name" value="GP_PDE"/>
    <property type="match status" value="1"/>
</dbReference>
<protein>
    <submittedName>
        <fullName evidence="2">Glycerophosphoryl diester phosphodiesterase</fullName>
    </submittedName>
</protein>
<name>A0A285RM66_9PROT</name>
<dbReference type="Pfam" id="PF03009">
    <property type="entry name" value="GDPD"/>
    <property type="match status" value="1"/>
</dbReference>